<dbReference type="AlphaFoldDB" id="A0A6B0U3E7"/>
<reference evidence="1" key="1">
    <citation type="submission" date="2019-12" db="EMBL/GenBank/DDBJ databases">
        <title>An insight into the sialome of adult female Ixodes ricinus ticks feeding for 6 days.</title>
        <authorList>
            <person name="Perner J."/>
            <person name="Ribeiro J.M.C."/>
        </authorList>
    </citation>
    <scope>NUCLEOTIDE SEQUENCE</scope>
    <source>
        <strain evidence="1">Semi-engorged</strain>
        <tissue evidence="1">Salivary glands</tissue>
    </source>
</reference>
<accession>A0A6B0U3E7</accession>
<protein>
    <submittedName>
        <fullName evidence="1">Putative secreted protein</fullName>
    </submittedName>
</protein>
<sequence length="94" mass="11065">MLRKCRAVRSLTPFFFFLNYFYAQRPRLRRPAFWDAGCRRFGCRGKTGCGPRRRSGARFGLRSLRESSSTFRVLRPRENGSAKMRRRRIGAPDC</sequence>
<name>A0A6B0U3E7_IXORI</name>
<proteinExistence type="predicted"/>
<evidence type="ECO:0000313" key="1">
    <source>
        <dbReference type="EMBL" id="MXU87022.1"/>
    </source>
</evidence>
<organism evidence="1">
    <name type="scientific">Ixodes ricinus</name>
    <name type="common">Common tick</name>
    <name type="synonym">Acarus ricinus</name>
    <dbReference type="NCBI Taxonomy" id="34613"/>
    <lineage>
        <taxon>Eukaryota</taxon>
        <taxon>Metazoa</taxon>
        <taxon>Ecdysozoa</taxon>
        <taxon>Arthropoda</taxon>
        <taxon>Chelicerata</taxon>
        <taxon>Arachnida</taxon>
        <taxon>Acari</taxon>
        <taxon>Parasitiformes</taxon>
        <taxon>Ixodida</taxon>
        <taxon>Ixodoidea</taxon>
        <taxon>Ixodidae</taxon>
        <taxon>Ixodinae</taxon>
        <taxon>Ixodes</taxon>
    </lineage>
</organism>
<dbReference type="EMBL" id="GIFC01004939">
    <property type="protein sequence ID" value="MXU87022.1"/>
    <property type="molecule type" value="Transcribed_RNA"/>
</dbReference>